<evidence type="ECO:0000259" key="7">
    <source>
        <dbReference type="PROSITE" id="PS50075"/>
    </source>
</evidence>
<dbReference type="EMBL" id="LJBN01000131">
    <property type="protein sequence ID" value="OOQ86940.1"/>
    <property type="molecule type" value="Genomic_DNA"/>
</dbReference>
<dbReference type="Pfam" id="PF16073">
    <property type="entry name" value="SAT"/>
    <property type="match status" value="1"/>
</dbReference>
<organism evidence="10 11">
    <name type="scientific">Penicillium brasilianum</name>
    <dbReference type="NCBI Taxonomy" id="104259"/>
    <lineage>
        <taxon>Eukaryota</taxon>
        <taxon>Fungi</taxon>
        <taxon>Dikarya</taxon>
        <taxon>Ascomycota</taxon>
        <taxon>Pezizomycotina</taxon>
        <taxon>Eurotiomycetes</taxon>
        <taxon>Eurotiomycetidae</taxon>
        <taxon>Eurotiales</taxon>
        <taxon>Aspergillaceae</taxon>
        <taxon>Penicillium</taxon>
    </lineage>
</organism>
<dbReference type="SUPFAM" id="SSF53901">
    <property type="entry name" value="Thiolase-like"/>
    <property type="match status" value="1"/>
</dbReference>
<dbReference type="Gene3D" id="3.40.366.10">
    <property type="entry name" value="Malonyl-Coenzyme A Acyl Carrier Protein, domain 2"/>
    <property type="match status" value="2"/>
</dbReference>
<dbReference type="InterPro" id="IPR014043">
    <property type="entry name" value="Acyl_transferase_dom"/>
</dbReference>
<dbReference type="InterPro" id="IPR050091">
    <property type="entry name" value="PKS_NRPS_Biosynth_Enz"/>
</dbReference>
<feature type="region of interest" description="Disordered" evidence="6">
    <location>
        <begin position="1675"/>
        <end position="1776"/>
    </location>
</feature>
<evidence type="ECO:0000256" key="2">
    <source>
        <dbReference type="ARBA" id="ARBA00022450"/>
    </source>
</evidence>
<dbReference type="InterPro" id="IPR014031">
    <property type="entry name" value="Ketoacyl_synth_C"/>
</dbReference>
<dbReference type="GO" id="GO:0006633">
    <property type="term" value="P:fatty acid biosynthetic process"/>
    <property type="evidence" value="ECO:0007669"/>
    <property type="project" value="InterPro"/>
</dbReference>
<feature type="compositionally biased region" description="Low complexity" evidence="6">
    <location>
        <begin position="1754"/>
        <end position="1770"/>
    </location>
</feature>
<dbReference type="Pfam" id="PF00109">
    <property type="entry name" value="ketoacyl-synt"/>
    <property type="match status" value="1"/>
</dbReference>
<keyword evidence="2" id="KW-0596">Phosphopantetheine</keyword>
<dbReference type="SMART" id="SM00827">
    <property type="entry name" value="PKS_AT"/>
    <property type="match status" value="1"/>
</dbReference>
<evidence type="ECO:0000256" key="3">
    <source>
        <dbReference type="ARBA" id="ARBA00022553"/>
    </source>
</evidence>
<dbReference type="Pfam" id="PF02801">
    <property type="entry name" value="Ketoacyl-synt_C"/>
    <property type="match status" value="1"/>
</dbReference>
<feature type="compositionally biased region" description="Polar residues" evidence="6">
    <location>
        <begin position="1736"/>
        <end position="1753"/>
    </location>
</feature>
<dbReference type="Pfam" id="PF00698">
    <property type="entry name" value="Acyl_transf_1"/>
    <property type="match status" value="1"/>
</dbReference>
<dbReference type="FunFam" id="1.10.1200.10:FF:000011">
    <property type="entry name" value="Sterigmatocystin biosynthesis polyketide synthase"/>
    <property type="match status" value="1"/>
</dbReference>
<dbReference type="InterPro" id="IPR014030">
    <property type="entry name" value="Ketoacyl_synth_N"/>
</dbReference>
<dbReference type="InterPro" id="IPR020806">
    <property type="entry name" value="PKS_PP-bd"/>
</dbReference>
<evidence type="ECO:0000256" key="5">
    <source>
        <dbReference type="PROSITE-ProRule" id="PRU01363"/>
    </source>
</evidence>
<sequence>MATASARADPIIYTSYDEACPAAVQRLLNSAQDVPTPTLLYFGNEFPSDDVNEIFRRLQQHSKDRRFRLLNAYLEDSILVLQDEIAKLPHSVRSQVPHFDNIATLSEIGYLRELGLGAAMESAFLLILQLGLFIGHHEAIDSEFDLPKDVTTVAGLSVGLFSAAALTLSNSLAEVVKNGAECLRVSFRLGVYVGDFSSKLEAPQPEGALASWAYVVTGLNEDSVQNELTRVNEELGNPEVSKVFISAADKSSVSVSGPPSRIKAAFLHSSDLRYSKSLALPVYDGLCHSSHIYSQDDVDAVLSISDSLIPATRPLRLPLLSSRTGKPFTATTAGDLLSEIATELITGAIYLDNIIKGIQSHIGAFPGANICRIDSFRTSIIFKGILDAITASHPEVTIKKNDLVDWVHKDFGTRRRNDPANSKLAIVGMSCRMPGGANDLEEFWELLEQGRDACITVPPDRFDLETHYDPTGKTENAAQTPYGNFIDRPGYFDAAFFAMSPKEAEQTDPMQRLAIVTAYEAMEMAGLVIGRTPSTMRDRIGSYYGQASDDWRELNASQNIGTYAVPGGVRGFTVGRINYFFKLSGPCLCIDTACSSSMAAVHAACMALWAGDVDVALAGGVNIITDPDNYAGLGNAHFLSPTGQCKVWDKGADGYCRAEGIGSVVIKRLEDAEADNDNILAVVLSAATNHCADAISITHPHAGHQKDNCRRVLRKAGVSPLEVSYVEMHGTGTQAGDAIESESVLDVFAPVKPRRRPDQRLYLGAVKSNIGHGEAAAGISSLIKMLLMFQKNAIPPHIGIRTEVNPTLPKDVERRNAGLVFQTTPWTRPEGKKRTAVVNSFGAHGGNTTLLLEDGPVRQRRRVSPESADGRNAYAIAVSAKSKRSLQGNLNHLLTYLEQNPDIDLADLSYTTCARRTHHNLRVATVVSSVSGLQKFLRSSIDNDVATTVQSVPSTLPSVVFTFTGQGASDRVLCQGLFDEFPAFRTHVLQLDQLVQRLGFPSVVPALTGSTDDETLSPVVSQLSILVLEISLGRFWRTLGIRPSAVIGHSLGEYAALEVAGVLSAADVLYLIGRRAQITEQRCTPYSHAMLSVLASPDDIERLLRRVPETSNVEYEVSCQNTHEDTVLGGTKADIESIRKVLESNSYKCVPLAIPFAYHTSQMDTVVEELEKIAENIPFKAPSIPILSTMLGTVVFDGKTINPTYLRRQTRGTVKFAAAVEAARDMGLVDNKTVWIDLGPHPVCISFVRKMSPESRIAASCRRNEENLSTLTKSLVTLHLTGITPSWNEFFRPNEQAYALINLPKYSWNETNYWIPYLGTWTLDKALLKYGTTPAGAKASATLPATGLRTSTIHQTTLENIESTSATLHLLSDMQAPEFRAAIHGHTMNNCGVATSSIWTDMALAVGEYLYRKLVPQAKEVHMNVCDLEVLHAQVSSTVKGCSQPLALEAKLDLDTQYMSLEWYNVSADTGERAPEWFASAGVQFENPDAWTAEWNRTAHLVLGRIETLQRLAADGVANRISKRLAYTLFKNVVDYSDWYRGIDNVIMHEYEAVANVTLNPDRHGTWHTPPHWIDSVCHLAGLIMNGSDASNTQDFFYVTPGSDSFRLLKPLEAGAKYVSYVRMFPLPVEAGNMHAGDVYILRDDVIVGVLCQIRFRRVPRLLMSRFFSPPNSDNAVANHAPAPQGTQVHSAPAATKQSRRQTHVPVPSSQIPKKKPAAEPSHSQVHATPTPVGHDQSTSAGRVSDSDGTVSMSSDASTADTTATPPESAESTDSKLVEQCIKIISRETNLDTSDLTADATFAQLGIDSLMSLVLSEKFRNEIGIDVKSSLFLECPTIGELKEWIDQNC</sequence>
<dbReference type="PROSITE" id="PS50075">
    <property type="entry name" value="CARRIER"/>
    <property type="match status" value="1"/>
</dbReference>
<dbReference type="PROSITE" id="PS52019">
    <property type="entry name" value="PKS_MFAS_DH"/>
    <property type="match status" value="1"/>
</dbReference>
<feature type="domain" description="PKS/mFAS DH" evidence="9">
    <location>
        <begin position="1354"/>
        <end position="1665"/>
    </location>
</feature>
<dbReference type="PANTHER" id="PTHR43775:SF24">
    <property type="entry name" value="NON-REDUCING POLYKETIDE SYNTHASE APTA-RELATED"/>
    <property type="match status" value="1"/>
</dbReference>
<dbReference type="InterPro" id="IPR036736">
    <property type="entry name" value="ACP-like_sf"/>
</dbReference>
<feature type="region of interest" description="C-terminal hotdog fold" evidence="5">
    <location>
        <begin position="1517"/>
        <end position="1665"/>
    </location>
</feature>
<reference evidence="11" key="1">
    <citation type="submission" date="2015-09" db="EMBL/GenBank/DDBJ databases">
        <authorList>
            <person name="Fill T.P."/>
            <person name="Baretta J.F."/>
            <person name="de Almeida L.G."/>
            <person name="Rocha M."/>
            <person name="de Souza D.H."/>
            <person name="Malavazi I."/>
            <person name="Cerdeira L.T."/>
            <person name="Hong H."/>
            <person name="Samborskyy M."/>
            <person name="de Vasconcelos A.T."/>
            <person name="Leadlay P."/>
            <person name="Rodrigues-Filho E."/>
        </authorList>
    </citation>
    <scope>NUCLEOTIDE SEQUENCE [LARGE SCALE GENOMIC DNA]</scope>
    <source>
        <strain evidence="11">LaBioMMi 136</strain>
    </source>
</reference>
<dbReference type="InterPro" id="IPR042104">
    <property type="entry name" value="PKS_dehydratase_sf"/>
</dbReference>
<name>A0A1S9RNR1_PENBI</name>
<dbReference type="Pfam" id="PF00550">
    <property type="entry name" value="PP-binding"/>
    <property type="match status" value="1"/>
</dbReference>
<dbReference type="PANTHER" id="PTHR43775">
    <property type="entry name" value="FATTY ACID SYNTHASE"/>
    <property type="match status" value="1"/>
</dbReference>
<evidence type="ECO:0000259" key="8">
    <source>
        <dbReference type="PROSITE" id="PS52004"/>
    </source>
</evidence>
<dbReference type="InterPro" id="IPR020841">
    <property type="entry name" value="PKS_Beta-ketoAc_synthase_dom"/>
</dbReference>
<dbReference type="Gene3D" id="3.10.129.110">
    <property type="entry name" value="Polyketide synthase dehydratase"/>
    <property type="match status" value="1"/>
</dbReference>
<dbReference type="FunFam" id="3.40.366.10:FF:000017">
    <property type="entry name" value="Non-reducing polyketide synthase aptA"/>
    <property type="match status" value="1"/>
</dbReference>
<dbReference type="PROSITE" id="PS52004">
    <property type="entry name" value="KS3_2"/>
    <property type="match status" value="1"/>
</dbReference>
<evidence type="ECO:0000256" key="6">
    <source>
        <dbReference type="SAM" id="MobiDB-lite"/>
    </source>
</evidence>
<feature type="active site" description="Proton donor; for dehydratase activity" evidence="5">
    <location>
        <position position="1575"/>
    </location>
</feature>
<proteinExistence type="predicted"/>
<feature type="active site" description="Proton acceptor; for dehydratase activity" evidence="5">
    <location>
        <position position="1386"/>
    </location>
</feature>
<dbReference type="InterPro" id="IPR030918">
    <property type="entry name" value="PT_fungal_PKS"/>
</dbReference>
<dbReference type="Gene3D" id="3.40.47.10">
    <property type="match status" value="1"/>
</dbReference>
<evidence type="ECO:0000256" key="1">
    <source>
        <dbReference type="ARBA" id="ARBA00005179"/>
    </source>
</evidence>
<dbReference type="InterPro" id="IPR032088">
    <property type="entry name" value="SAT"/>
</dbReference>
<protein>
    <submittedName>
        <fullName evidence="10">Putative polyketide synthase</fullName>
    </submittedName>
</protein>
<dbReference type="FunFam" id="3.10.129.110:FF:000001">
    <property type="entry name" value="Sterigmatocystin biosynthesis polyketide synthase"/>
    <property type="match status" value="1"/>
</dbReference>
<dbReference type="InterPro" id="IPR016035">
    <property type="entry name" value="Acyl_Trfase/lysoPLipase"/>
</dbReference>
<gene>
    <name evidence="10" type="ORF">PEBR_19267</name>
</gene>
<feature type="domain" description="Carrier" evidence="7">
    <location>
        <begin position="1772"/>
        <end position="1849"/>
    </location>
</feature>
<dbReference type="SUPFAM" id="SSF47336">
    <property type="entry name" value="ACP-like"/>
    <property type="match status" value="1"/>
</dbReference>
<dbReference type="NCBIfam" id="TIGR04532">
    <property type="entry name" value="PT_fungal_PKS"/>
    <property type="match status" value="1"/>
</dbReference>
<comment type="pathway">
    <text evidence="1">Secondary metabolite biosynthesis.</text>
</comment>
<dbReference type="SUPFAM" id="SSF52151">
    <property type="entry name" value="FabD/lysophospholipase-like"/>
    <property type="match status" value="1"/>
</dbReference>
<dbReference type="InterPro" id="IPR009081">
    <property type="entry name" value="PP-bd_ACP"/>
</dbReference>
<feature type="region of interest" description="N-terminal hotdog fold" evidence="5">
    <location>
        <begin position="1354"/>
        <end position="1492"/>
    </location>
</feature>
<evidence type="ECO:0000259" key="9">
    <source>
        <dbReference type="PROSITE" id="PS52019"/>
    </source>
</evidence>
<dbReference type="CDD" id="cd00833">
    <property type="entry name" value="PKS"/>
    <property type="match status" value="1"/>
</dbReference>
<dbReference type="Proteomes" id="UP000190744">
    <property type="component" value="Unassembled WGS sequence"/>
</dbReference>
<comment type="caution">
    <text evidence="10">The sequence shown here is derived from an EMBL/GenBank/DDBJ whole genome shotgun (WGS) entry which is preliminary data.</text>
</comment>
<dbReference type="GO" id="GO:0004312">
    <property type="term" value="F:fatty acid synthase activity"/>
    <property type="evidence" value="ECO:0007669"/>
    <property type="project" value="TreeGrafter"/>
</dbReference>
<dbReference type="GO" id="GO:0004315">
    <property type="term" value="F:3-oxoacyl-[acyl-carrier-protein] synthase activity"/>
    <property type="evidence" value="ECO:0007669"/>
    <property type="project" value="InterPro"/>
</dbReference>
<dbReference type="InterPro" id="IPR016039">
    <property type="entry name" value="Thiolase-like"/>
</dbReference>
<dbReference type="GO" id="GO:0030639">
    <property type="term" value="P:polyketide biosynthetic process"/>
    <property type="evidence" value="ECO:0007669"/>
    <property type="project" value="UniProtKB-ARBA"/>
</dbReference>
<accession>A0A1S9RNR1</accession>
<feature type="domain" description="Ketosynthase family 3 (KS3)" evidence="8">
    <location>
        <begin position="421"/>
        <end position="854"/>
    </location>
</feature>
<keyword evidence="3" id="KW-0597">Phosphoprotein</keyword>
<dbReference type="InterPro" id="IPR049900">
    <property type="entry name" value="PKS_mFAS_DH"/>
</dbReference>
<dbReference type="SMART" id="SM00823">
    <property type="entry name" value="PKS_PP"/>
    <property type="match status" value="1"/>
</dbReference>
<dbReference type="GO" id="GO:0031177">
    <property type="term" value="F:phosphopantetheine binding"/>
    <property type="evidence" value="ECO:0007669"/>
    <property type="project" value="InterPro"/>
</dbReference>
<dbReference type="InterPro" id="IPR001227">
    <property type="entry name" value="Ac_transferase_dom_sf"/>
</dbReference>
<dbReference type="InterPro" id="IPR018201">
    <property type="entry name" value="Ketoacyl_synth_AS"/>
</dbReference>
<evidence type="ECO:0000256" key="4">
    <source>
        <dbReference type="ARBA" id="ARBA00022679"/>
    </source>
</evidence>
<dbReference type="Gene3D" id="3.30.70.3290">
    <property type="match status" value="1"/>
</dbReference>
<dbReference type="SMART" id="SM00825">
    <property type="entry name" value="PKS_KS"/>
    <property type="match status" value="1"/>
</dbReference>
<keyword evidence="4" id="KW-0808">Transferase</keyword>
<dbReference type="Gene3D" id="1.10.1200.10">
    <property type="entry name" value="ACP-like"/>
    <property type="match status" value="1"/>
</dbReference>
<dbReference type="PROSITE" id="PS00606">
    <property type="entry name" value="KS3_1"/>
    <property type="match status" value="1"/>
</dbReference>
<dbReference type="Pfam" id="PF22621">
    <property type="entry name" value="CurL-like_PKS_C"/>
    <property type="match status" value="1"/>
</dbReference>
<evidence type="ECO:0000313" key="10">
    <source>
        <dbReference type="EMBL" id="OOQ86940.1"/>
    </source>
</evidence>
<evidence type="ECO:0000313" key="11">
    <source>
        <dbReference type="Proteomes" id="UP000190744"/>
    </source>
</evidence>